<evidence type="ECO:0008006" key="4">
    <source>
        <dbReference type="Google" id="ProtNLM"/>
    </source>
</evidence>
<evidence type="ECO:0000256" key="1">
    <source>
        <dbReference type="SAM" id="SignalP"/>
    </source>
</evidence>
<feature type="chain" id="PRO_5047055872" description="Secreted protein" evidence="1">
    <location>
        <begin position="31"/>
        <end position="126"/>
    </location>
</feature>
<dbReference type="Proteomes" id="UP001201873">
    <property type="component" value="Unassembled WGS sequence"/>
</dbReference>
<dbReference type="EMBL" id="JALKFT010000013">
    <property type="protein sequence ID" value="MCK9877014.1"/>
    <property type="molecule type" value="Genomic_DNA"/>
</dbReference>
<accession>A0ABT0K0F6</accession>
<gene>
    <name evidence="2" type="ORF">MXD59_14740</name>
</gene>
<reference evidence="2 3" key="1">
    <citation type="submission" date="2022-04" db="EMBL/GenBank/DDBJ databases">
        <title>Genome diversity in the genus Frankia.</title>
        <authorList>
            <person name="Carlos-Shanley C."/>
            <person name="Hahn D."/>
        </authorList>
    </citation>
    <scope>NUCLEOTIDE SEQUENCE [LARGE SCALE GENOMIC DNA]</scope>
    <source>
        <strain evidence="2 3">Ag45/Mut15</strain>
    </source>
</reference>
<evidence type="ECO:0000313" key="3">
    <source>
        <dbReference type="Proteomes" id="UP001201873"/>
    </source>
</evidence>
<sequence length="126" mass="13380">MRIKALFSSFFVAFAVLAGTLLVPAGTANAATTLSCRALALVPHPTMNQTEPVLIETASSARVTGLAHYRTTTTRKSGTADTLGRAVLRWRISHATPGYRVLITITVSSGSQRATCTTWFTPASRG</sequence>
<dbReference type="RefSeq" id="WP_248825313.1">
    <property type="nucleotide sequence ID" value="NZ_JALKFT010000013.1"/>
</dbReference>
<keyword evidence="1" id="KW-0732">Signal</keyword>
<comment type="caution">
    <text evidence="2">The sequence shown here is derived from an EMBL/GenBank/DDBJ whole genome shotgun (WGS) entry which is preliminary data.</text>
</comment>
<evidence type="ECO:0000313" key="2">
    <source>
        <dbReference type="EMBL" id="MCK9877014.1"/>
    </source>
</evidence>
<organism evidence="2 3">
    <name type="scientific">Frankia umida</name>
    <dbReference type="NCBI Taxonomy" id="573489"/>
    <lineage>
        <taxon>Bacteria</taxon>
        <taxon>Bacillati</taxon>
        <taxon>Actinomycetota</taxon>
        <taxon>Actinomycetes</taxon>
        <taxon>Frankiales</taxon>
        <taxon>Frankiaceae</taxon>
        <taxon>Frankia</taxon>
    </lineage>
</organism>
<keyword evidence="3" id="KW-1185">Reference proteome</keyword>
<feature type="signal peptide" evidence="1">
    <location>
        <begin position="1"/>
        <end position="30"/>
    </location>
</feature>
<name>A0ABT0K0F6_9ACTN</name>
<protein>
    <recommendedName>
        <fullName evidence="4">Secreted protein</fullName>
    </recommendedName>
</protein>
<proteinExistence type="predicted"/>